<accession>A0A5M6CFF4</accession>
<reference evidence="2 3" key="1">
    <citation type="submission" date="2019-09" db="EMBL/GenBank/DDBJ databases">
        <title>Genome sequence and assembly of Taibaiella sp.</title>
        <authorList>
            <person name="Chhetri G."/>
        </authorList>
    </citation>
    <scope>NUCLEOTIDE SEQUENCE [LARGE SCALE GENOMIC DNA]</scope>
    <source>
        <strain evidence="2 3">KVB11</strain>
    </source>
</reference>
<feature type="compositionally biased region" description="Low complexity" evidence="1">
    <location>
        <begin position="588"/>
        <end position="597"/>
    </location>
</feature>
<feature type="region of interest" description="Disordered" evidence="1">
    <location>
        <begin position="577"/>
        <end position="597"/>
    </location>
</feature>
<name>A0A5M6CFF4_9BACT</name>
<protein>
    <submittedName>
        <fullName evidence="2">Tandem-95 repeat protein</fullName>
    </submittedName>
</protein>
<dbReference type="AlphaFoldDB" id="A0A5M6CFF4"/>
<gene>
    <name evidence="2" type="ORF">F0919_11515</name>
</gene>
<evidence type="ECO:0000313" key="3">
    <source>
        <dbReference type="Proteomes" id="UP000323632"/>
    </source>
</evidence>
<dbReference type="Gene3D" id="2.60.40.3440">
    <property type="match status" value="4"/>
</dbReference>
<dbReference type="EMBL" id="VWSH01000003">
    <property type="protein sequence ID" value="KAA5533170.1"/>
    <property type="molecule type" value="Genomic_DNA"/>
</dbReference>
<evidence type="ECO:0000256" key="1">
    <source>
        <dbReference type="SAM" id="MobiDB-lite"/>
    </source>
</evidence>
<evidence type="ECO:0000313" key="2">
    <source>
        <dbReference type="EMBL" id="KAA5533170.1"/>
    </source>
</evidence>
<dbReference type="NCBIfam" id="NF012211">
    <property type="entry name" value="tand_rpt_95"/>
    <property type="match status" value="6"/>
</dbReference>
<dbReference type="Proteomes" id="UP000323632">
    <property type="component" value="Unassembled WGS sequence"/>
</dbReference>
<dbReference type="Pfam" id="PF17963">
    <property type="entry name" value="Big_9"/>
    <property type="match status" value="6"/>
</dbReference>
<sequence length="1181" mass="123343">MKNSKIYLGVIGWVCLLILGMSSVKAQTFNLNTIEPDIIPAGSILEWHSAVPVSTGNLITNDTAVNPGIYYAVYKKGTCYSAPSPFKIVKTDCGSNFTNLYKSVDTTDKPAGTILTFHTIKPVDVSNLYSGNAHVAPVGTYYAAFYDPVKGCFTLASPIRVIPNIACSTNPDFNVTHINVPVNGNVHTNDNVPAGTTYGTPVAGGSNPNTSVPVMNPDGTYTFTPTQTGVYTFYVPVCSADTTIGCVNETLTITVTNPYGSNPPIVNPDISVVDSGSIVTIPVLDNDQPGNPGGHFGPPVPSDPPNGTVTTTPGGDIVYTPDPGFTGVDSFTYTVCDTTANPDLCRSSTVTVNVNPGPSPNIILASDDFVKISMNTMAAGNVTSNDMDPNGDPMKVTAQNIYTASVGTFVLDTSGNYSFTPDEDFFGSVNFPYTVCDTAGHCATATLYILVDPVNTLNPDFNITHLNTPVNGDVSTNDNSVSGTLYGTPIAGTGNSSTDVPQMQTNGTYTFTPTNTGVYVFNVPVCPPGMTIDCPTETLTITVTNPYTPGGSNPPVVNPDISVVDSGSTVTIPVLDNDQPGNPGGSFGPPTVTDPPHGTVTTTPGGEIIYTPDPGFTGVDTFTYTVCDTTVVPSLCGTTTVTVNVNTPGAANTILANDDYVNIKMNTTANGNVMSNDIDPDGDPIMVTTQNTTTAAGTFVVDATGNYTFTPAAGTHGPVQIPYTVCDTAGNCTTATLHVLIDPVNTLEPDFNVTNINTPVSGNLSTNDELVSGSTFGTPVANTGNPTADLPTLNSNGSYSFTPDTAGVYTFYVPVCAPGQPAPCPTETLTITVLNPFTPVFPPVVNPDNATGRSDSTITINITGNDDPTSPGGSFGTPGITTPPSNGTVVVNTNGTVDYTPTPGFTGVDSFTYTICDTVPTPDQCGSATVTVNVLPPNAINSVAANDDYANTYGTVPATGNVLLNDNDPEGGTLTVTSQNVTTPQGTLTLSDNGQYTFTPAAGFTGTTSFTYTVCDNGTPQACDQATLHILVDKAPDYTPLVFGSSTLFSNNDTIRNFIVAIYNVNNTINKGPVKFRMSQSLPNKEFIIDPAMASINYNGNAIAVSNADWNIVLNGSFYEFTLKPNAIITPNGSKYIGFTVKVPDTAPYNQVQPVTANIIYQSGGDNNYSNNNYSITITRN</sequence>
<comment type="caution">
    <text evidence="2">The sequence shown here is derived from an EMBL/GenBank/DDBJ whole genome shotgun (WGS) entry which is preliminary data.</text>
</comment>
<dbReference type="Gene3D" id="2.60.40.2810">
    <property type="match status" value="2"/>
</dbReference>
<dbReference type="RefSeq" id="WP_150032918.1">
    <property type="nucleotide sequence ID" value="NZ_VWSH01000003.1"/>
</dbReference>
<keyword evidence="3" id="KW-1185">Reference proteome</keyword>
<proteinExistence type="predicted"/>
<organism evidence="2 3">
    <name type="scientific">Taibaiella lutea</name>
    <dbReference type="NCBI Taxonomy" id="2608001"/>
    <lineage>
        <taxon>Bacteria</taxon>
        <taxon>Pseudomonadati</taxon>
        <taxon>Bacteroidota</taxon>
        <taxon>Chitinophagia</taxon>
        <taxon>Chitinophagales</taxon>
        <taxon>Chitinophagaceae</taxon>
        <taxon>Taibaiella</taxon>
    </lineage>
</organism>